<dbReference type="GO" id="GO:0005739">
    <property type="term" value="C:mitochondrion"/>
    <property type="evidence" value="ECO:0007669"/>
    <property type="project" value="TreeGrafter"/>
</dbReference>
<comment type="caution">
    <text evidence="3">The sequence shown here is derived from an EMBL/GenBank/DDBJ whole genome shotgun (WGS) entry which is preliminary data.</text>
</comment>
<dbReference type="EMBL" id="JBBPBK010000014">
    <property type="protein sequence ID" value="KAK9270248.1"/>
    <property type="molecule type" value="Genomic_DNA"/>
</dbReference>
<comment type="similarity">
    <text evidence="1">Belongs to the PPR family. P subfamily.</text>
</comment>
<dbReference type="Proteomes" id="UP001415857">
    <property type="component" value="Unassembled WGS sequence"/>
</dbReference>
<accession>A0AAP0NCI6</accession>
<dbReference type="InterPro" id="IPR002885">
    <property type="entry name" value="PPR_rpt"/>
</dbReference>
<dbReference type="Pfam" id="PF13812">
    <property type="entry name" value="PPR_3"/>
    <property type="match status" value="1"/>
</dbReference>
<organism evidence="3 4">
    <name type="scientific">Liquidambar formosana</name>
    <name type="common">Formosan gum</name>
    <dbReference type="NCBI Taxonomy" id="63359"/>
    <lineage>
        <taxon>Eukaryota</taxon>
        <taxon>Viridiplantae</taxon>
        <taxon>Streptophyta</taxon>
        <taxon>Embryophyta</taxon>
        <taxon>Tracheophyta</taxon>
        <taxon>Spermatophyta</taxon>
        <taxon>Magnoliopsida</taxon>
        <taxon>eudicotyledons</taxon>
        <taxon>Gunneridae</taxon>
        <taxon>Pentapetalae</taxon>
        <taxon>Saxifragales</taxon>
        <taxon>Altingiaceae</taxon>
        <taxon>Liquidambar</taxon>
    </lineage>
</organism>
<evidence type="ECO:0000313" key="4">
    <source>
        <dbReference type="Proteomes" id="UP001415857"/>
    </source>
</evidence>
<protein>
    <recommendedName>
        <fullName evidence="5">Pentatricopeptide repeat-containing protein</fullName>
    </recommendedName>
</protein>
<dbReference type="Gene3D" id="1.25.40.10">
    <property type="entry name" value="Tetratricopeptide repeat domain"/>
    <property type="match status" value="1"/>
</dbReference>
<proteinExistence type="inferred from homology"/>
<dbReference type="GO" id="GO:0003729">
    <property type="term" value="F:mRNA binding"/>
    <property type="evidence" value="ECO:0007669"/>
    <property type="project" value="UniProtKB-ARBA"/>
</dbReference>
<dbReference type="AlphaFoldDB" id="A0AAP0NCI6"/>
<evidence type="ECO:0000256" key="2">
    <source>
        <dbReference type="ARBA" id="ARBA00022737"/>
    </source>
</evidence>
<evidence type="ECO:0000256" key="1">
    <source>
        <dbReference type="ARBA" id="ARBA00007626"/>
    </source>
</evidence>
<keyword evidence="2" id="KW-0677">Repeat</keyword>
<reference evidence="3 4" key="1">
    <citation type="journal article" date="2024" name="Plant J.">
        <title>Genome sequences and population genomics reveal climatic adaptation and genomic divergence between two closely related sweetgum species.</title>
        <authorList>
            <person name="Xu W.Q."/>
            <person name="Ren C.Q."/>
            <person name="Zhang X.Y."/>
            <person name="Comes H.P."/>
            <person name="Liu X.H."/>
            <person name="Li Y.G."/>
            <person name="Kettle C.J."/>
            <person name="Jalonen R."/>
            <person name="Gaisberger H."/>
            <person name="Ma Y.Z."/>
            <person name="Qiu Y.X."/>
        </authorList>
    </citation>
    <scope>NUCLEOTIDE SEQUENCE [LARGE SCALE GENOMIC DNA]</scope>
    <source>
        <strain evidence="3">Hangzhou</strain>
    </source>
</reference>
<sequence>MAIRSFLASLRRISPPPLTLFGTPTSWRPISSRTSPVDILDESSITHDLTSRMFRLKFSRRSATTVLQNWVDEGHKVKVSEFRRISRQLMKSQRYKHALEILTWMEAQNRFRMLATDHAAILELIIKVHGLMEAEEYFKTIHNSASQKAAFFPLLHSYVKERATEKAEAFMLKLNGLGLIVSAHPFNEMMKLYMATSQFEKVPTVILQMKQNKIPRNVLSYNLWMSACGEVSGVASAEIVFKEMVNDENVEVGWSTLSTLANVYLKAGLVDNAILALRNAGKEAIYLQPPWLFFPHYSLCLFEQ</sequence>
<evidence type="ECO:0000313" key="3">
    <source>
        <dbReference type="EMBL" id="KAK9270248.1"/>
    </source>
</evidence>
<dbReference type="InterPro" id="IPR011990">
    <property type="entry name" value="TPR-like_helical_dom_sf"/>
</dbReference>
<name>A0AAP0NCI6_LIQFO</name>
<keyword evidence="4" id="KW-1185">Reference proteome</keyword>
<dbReference type="PANTHER" id="PTHR45717:SF13">
    <property type="entry name" value="OS02G0796400 PROTEIN"/>
    <property type="match status" value="1"/>
</dbReference>
<dbReference type="PANTHER" id="PTHR45717">
    <property type="entry name" value="OS12G0527900 PROTEIN"/>
    <property type="match status" value="1"/>
</dbReference>
<evidence type="ECO:0008006" key="5">
    <source>
        <dbReference type="Google" id="ProtNLM"/>
    </source>
</evidence>
<gene>
    <name evidence="3" type="ORF">L1049_025825</name>
</gene>